<dbReference type="PANTHER" id="PTHR30346">
    <property type="entry name" value="TRANSCRIPTIONAL DUAL REGULATOR HCAR-RELATED"/>
    <property type="match status" value="1"/>
</dbReference>
<protein>
    <submittedName>
        <fullName evidence="6">LysR family transcriptional regulator</fullName>
    </submittedName>
</protein>
<dbReference type="Pfam" id="PF00126">
    <property type="entry name" value="HTH_1"/>
    <property type="match status" value="1"/>
</dbReference>
<dbReference type="InterPro" id="IPR000847">
    <property type="entry name" value="LysR_HTH_N"/>
</dbReference>
<evidence type="ECO:0000313" key="6">
    <source>
        <dbReference type="EMBL" id="RII43848.1"/>
    </source>
</evidence>
<evidence type="ECO:0000256" key="3">
    <source>
        <dbReference type="ARBA" id="ARBA00023125"/>
    </source>
</evidence>
<comment type="similarity">
    <text evidence="1">Belongs to the LysR transcriptional regulatory family.</text>
</comment>
<name>A0A399JE56_9MICC</name>
<dbReference type="Pfam" id="PF03466">
    <property type="entry name" value="LysR_substrate"/>
    <property type="match status" value="1"/>
</dbReference>
<gene>
    <name evidence="6" type="ORF">DWB68_00885</name>
</gene>
<dbReference type="InterPro" id="IPR036390">
    <property type="entry name" value="WH_DNA-bd_sf"/>
</dbReference>
<dbReference type="SUPFAM" id="SSF46785">
    <property type="entry name" value="Winged helix' DNA-binding domain"/>
    <property type="match status" value="1"/>
</dbReference>
<dbReference type="GO" id="GO:0003700">
    <property type="term" value="F:DNA-binding transcription factor activity"/>
    <property type="evidence" value="ECO:0007669"/>
    <property type="project" value="InterPro"/>
</dbReference>
<comment type="caution">
    <text evidence="6">The sequence shown here is derived from an EMBL/GenBank/DDBJ whole genome shotgun (WGS) entry which is preliminary data.</text>
</comment>
<keyword evidence="2" id="KW-0805">Transcription regulation</keyword>
<accession>A0A399JE56</accession>
<feature type="domain" description="HTH lysR-type" evidence="5">
    <location>
        <begin position="1"/>
        <end position="32"/>
    </location>
</feature>
<dbReference type="CDD" id="cd08414">
    <property type="entry name" value="PBP2_LTTR_aromatics_like"/>
    <property type="match status" value="1"/>
</dbReference>
<dbReference type="GO" id="GO:0003677">
    <property type="term" value="F:DNA binding"/>
    <property type="evidence" value="ECO:0007669"/>
    <property type="project" value="UniProtKB-KW"/>
</dbReference>
<evidence type="ECO:0000256" key="1">
    <source>
        <dbReference type="ARBA" id="ARBA00009437"/>
    </source>
</evidence>
<dbReference type="PANTHER" id="PTHR30346:SF0">
    <property type="entry name" value="HCA OPERON TRANSCRIPTIONAL ACTIVATOR HCAR"/>
    <property type="match status" value="1"/>
</dbReference>
<dbReference type="InterPro" id="IPR005119">
    <property type="entry name" value="LysR_subst-bd"/>
</dbReference>
<dbReference type="GO" id="GO:0032993">
    <property type="term" value="C:protein-DNA complex"/>
    <property type="evidence" value="ECO:0007669"/>
    <property type="project" value="TreeGrafter"/>
</dbReference>
<dbReference type="Gene3D" id="1.10.10.10">
    <property type="entry name" value="Winged helix-like DNA-binding domain superfamily/Winged helix DNA-binding domain"/>
    <property type="match status" value="1"/>
</dbReference>
<dbReference type="Gene3D" id="3.40.190.10">
    <property type="entry name" value="Periplasmic binding protein-like II"/>
    <property type="match status" value="2"/>
</dbReference>
<evidence type="ECO:0000256" key="2">
    <source>
        <dbReference type="ARBA" id="ARBA00023015"/>
    </source>
</evidence>
<evidence type="ECO:0000256" key="4">
    <source>
        <dbReference type="ARBA" id="ARBA00023163"/>
    </source>
</evidence>
<dbReference type="PROSITE" id="PS50931">
    <property type="entry name" value="HTH_LYSR"/>
    <property type="match status" value="1"/>
</dbReference>
<dbReference type="InterPro" id="IPR036388">
    <property type="entry name" value="WH-like_DNA-bd_sf"/>
</dbReference>
<dbReference type="Proteomes" id="UP000265419">
    <property type="component" value="Unassembled WGS sequence"/>
</dbReference>
<dbReference type="SUPFAM" id="SSF53850">
    <property type="entry name" value="Periplasmic binding protein-like II"/>
    <property type="match status" value="1"/>
</dbReference>
<keyword evidence="4" id="KW-0804">Transcription</keyword>
<organism evidence="6 7">
    <name type="scientific">Galactobacter valiniphilus</name>
    <dbReference type="NCBI Taxonomy" id="2676122"/>
    <lineage>
        <taxon>Bacteria</taxon>
        <taxon>Bacillati</taxon>
        <taxon>Actinomycetota</taxon>
        <taxon>Actinomycetes</taxon>
        <taxon>Micrococcales</taxon>
        <taxon>Micrococcaceae</taxon>
        <taxon>Galactobacter</taxon>
    </lineage>
</organism>
<proteinExistence type="inferred from homology"/>
<evidence type="ECO:0000313" key="7">
    <source>
        <dbReference type="Proteomes" id="UP000265419"/>
    </source>
</evidence>
<dbReference type="EMBL" id="QQXK01000001">
    <property type="protein sequence ID" value="RII43848.1"/>
    <property type="molecule type" value="Genomic_DNA"/>
</dbReference>
<keyword evidence="7" id="KW-1185">Reference proteome</keyword>
<reference evidence="6 7" key="1">
    <citation type="submission" date="2018-07" db="EMBL/GenBank/DDBJ databases">
        <title>Arthrobacter sp. nov., isolated from raw cow's milk with high bacterial count.</title>
        <authorList>
            <person name="Hahne J."/>
            <person name="Isele D."/>
            <person name="Lipski A."/>
        </authorList>
    </citation>
    <scope>NUCLEOTIDE SEQUENCE [LARGE SCALE GENOMIC DNA]</scope>
    <source>
        <strain evidence="6 7">JZ R-35</strain>
    </source>
</reference>
<sequence length="262" mass="27778">MTQPPLTVAIRKLEEELGVRLFERTTRRVQLTDAGERFRERSEGIMADVQAAKQDAADASDGRVGRLRVGFVSSASYALLPHGMRQFRADNPRVELELVPAASGEQVEALLEGRIDVGILRDPERVPGLELTPLVQERMVAVLPADHPLAGAAEVRAAELALHPLILFSYPLMPGYVARVLEAFEGGPRLNVVQQAVHQETVLGLVAAGVGASVLPASVADALLPGVVARPLAGSPLTRLVAARGSKSSALAARFVEALAGS</sequence>
<dbReference type="AlphaFoldDB" id="A0A399JE56"/>
<keyword evidence="3" id="KW-0238">DNA-binding</keyword>
<evidence type="ECO:0000259" key="5">
    <source>
        <dbReference type="PROSITE" id="PS50931"/>
    </source>
</evidence>